<reference evidence="2" key="1">
    <citation type="submission" date="2023-07" db="EMBL/GenBank/DDBJ databases">
        <authorList>
            <consortium name="CYATHOMIX"/>
        </authorList>
    </citation>
    <scope>NUCLEOTIDE SEQUENCE</scope>
    <source>
        <strain evidence="2">N/A</strain>
    </source>
</reference>
<dbReference type="Proteomes" id="UP001176961">
    <property type="component" value="Unassembled WGS sequence"/>
</dbReference>
<evidence type="ECO:0000313" key="3">
    <source>
        <dbReference type="Proteomes" id="UP001176961"/>
    </source>
</evidence>
<evidence type="ECO:0000256" key="1">
    <source>
        <dbReference type="SAM" id="MobiDB-lite"/>
    </source>
</evidence>
<feature type="compositionally biased region" description="Polar residues" evidence="1">
    <location>
        <begin position="7"/>
        <end position="32"/>
    </location>
</feature>
<feature type="region of interest" description="Disordered" evidence="1">
    <location>
        <begin position="1"/>
        <end position="60"/>
    </location>
</feature>
<protein>
    <submittedName>
        <fullName evidence="2">Uncharacterized protein</fullName>
    </submittedName>
</protein>
<dbReference type="EMBL" id="CATQJL010000001">
    <property type="protein sequence ID" value="CAJ0588402.1"/>
    <property type="molecule type" value="Genomic_DNA"/>
</dbReference>
<sequence length="226" mass="25157">MAHVESGGSTPTIDNQVNNVEISGDSNTQNGGEKTGENGEHSNPGTYFAGGTHIKRPPPAKVFFAPQKYGFFTNNKVEQRWRDDPDKDKKTHADDIIANVTEKFFPQKRAAQEHMPPPMPPIGPAFMPPPPGVLPPPGVPAVPPPPFMMAPPIPTKEAKRIKFNDEESDENELFAKLLYKKLRSITSRKRLEILHVSIMEMVRQAQEEDERERTVTGMDPNGPQMV</sequence>
<name>A0AA36DIU1_CYLNA</name>
<keyword evidence="3" id="KW-1185">Reference proteome</keyword>
<gene>
    <name evidence="2" type="ORF">CYNAS_LOCUS385</name>
</gene>
<feature type="region of interest" description="Disordered" evidence="1">
    <location>
        <begin position="205"/>
        <end position="226"/>
    </location>
</feature>
<organism evidence="2 3">
    <name type="scientific">Cylicocyclus nassatus</name>
    <name type="common">Nematode worm</name>
    <dbReference type="NCBI Taxonomy" id="53992"/>
    <lineage>
        <taxon>Eukaryota</taxon>
        <taxon>Metazoa</taxon>
        <taxon>Ecdysozoa</taxon>
        <taxon>Nematoda</taxon>
        <taxon>Chromadorea</taxon>
        <taxon>Rhabditida</taxon>
        <taxon>Rhabditina</taxon>
        <taxon>Rhabditomorpha</taxon>
        <taxon>Strongyloidea</taxon>
        <taxon>Strongylidae</taxon>
        <taxon>Cylicocyclus</taxon>
    </lineage>
</organism>
<proteinExistence type="predicted"/>
<evidence type="ECO:0000313" key="2">
    <source>
        <dbReference type="EMBL" id="CAJ0588402.1"/>
    </source>
</evidence>
<dbReference type="AlphaFoldDB" id="A0AA36DIU1"/>
<comment type="caution">
    <text evidence="2">The sequence shown here is derived from an EMBL/GenBank/DDBJ whole genome shotgun (WGS) entry which is preliminary data.</text>
</comment>
<accession>A0AA36DIU1</accession>